<sequence length="210" mass="24698">MSTIDDWIYKKTNRYPDALPEHLKNWKGTGKVKLHNDWPPLLNKIPRSFNSFGPLAEGKPGFRSWPPKLVEGKGITRWENAGASSILYIPSLEDKTIDDSFYGTKIRAWETNPGHPNYREEIWILLDYEEGRLDPYMYSPSALQRWSPQGFLRMSPHYWSCWFVLKKNEIPFLPTTVTKENKVLFWRNGFRPDHLCRYYNVGPMLGLQMD</sequence>
<dbReference type="EMBL" id="LAZR01006348">
    <property type="protein sequence ID" value="KKM92803.1"/>
    <property type="molecule type" value="Genomic_DNA"/>
</dbReference>
<accession>A0A0F9LH77</accession>
<reference evidence="1" key="1">
    <citation type="journal article" date="2015" name="Nature">
        <title>Complex archaea that bridge the gap between prokaryotes and eukaryotes.</title>
        <authorList>
            <person name="Spang A."/>
            <person name="Saw J.H."/>
            <person name="Jorgensen S.L."/>
            <person name="Zaremba-Niedzwiedzka K."/>
            <person name="Martijn J."/>
            <person name="Lind A.E."/>
            <person name="van Eijk R."/>
            <person name="Schleper C."/>
            <person name="Guy L."/>
            <person name="Ettema T.J."/>
        </authorList>
    </citation>
    <scope>NUCLEOTIDE SEQUENCE</scope>
</reference>
<dbReference type="AlphaFoldDB" id="A0A0F9LH77"/>
<organism evidence="1">
    <name type="scientific">marine sediment metagenome</name>
    <dbReference type="NCBI Taxonomy" id="412755"/>
    <lineage>
        <taxon>unclassified sequences</taxon>
        <taxon>metagenomes</taxon>
        <taxon>ecological metagenomes</taxon>
    </lineage>
</organism>
<protein>
    <submittedName>
        <fullName evidence="1">Uncharacterized protein</fullName>
    </submittedName>
</protein>
<name>A0A0F9LH77_9ZZZZ</name>
<comment type="caution">
    <text evidence="1">The sequence shown here is derived from an EMBL/GenBank/DDBJ whole genome shotgun (WGS) entry which is preliminary data.</text>
</comment>
<gene>
    <name evidence="1" type="ORF">LCGC14_1214780</name>
</gene>
<evidence type="ECO:0000313" key="1">
    <source>
        <dbReference type="EMBL" id="KKM92803.1"/>
    </source>
</evidence>
<proteinExistence type="predicted"/>